<dbReference type="EMBL" id="NMUH01002478">
    <property type="protein sequence ID" value="MQM00231.1"/>
    <property type="molecule type" value="Genomic_DNA"/>
</dbReference>
<evidence type="ECO:0000256" key="10">
    <source>
        <dbReference type="ARBA" id="ARBA00082101"/>
    </source>
</evidence>
<dbReference type="Gene3D" id="3.20.20.80">
    <property type="entry name" value="Glycosidases"/>
    <property type="match status" value="1"/>
</dbReference>
<keyword evidence="14" id="KW-1185">Reference proteome</keyword>
<dbReference type="Pfam" id="PF22848">
    <property type="entry name" value="ASD1_dom"/>
    <property type="match status" value="1"/>
</dbReference>
<dbReference type="FunFam" id="2.60.120.260:FF:000063">
    <property type="entry name" value="Putative alpha-L-arabinofuranosidase family protein"/>
    <property type="match status" value="1"/>
</dbReference>
<organism evidence="13 14">
    <name type="scientific">Colocasia esculenta</name>
    <name type="common">Wild taro</name>
    <name type="synonym">Arum esculentum</name>
    <dbReference type="NCBI Taxonomy" id="4460"/>
    <lineage>
        <taxon>Eukaryota</taxon>
        <taxon>Viridiplantae</taxon>
        <taxon>Streptophyta</taxon>
        <taxon>Embryophyta</taxon>
        <taxon>Tracheophyta</taxon>
        <taxon>Spermatophyta</taxon>
        <taxon>Magnoliopsida</taxon>
        <taxon>Liliopsida</taxon>
        <taxon>Araceae</taxon>
        <taxon>Aroideae</taxon>
        <taxon>Colocasieae</taxon>
        <taxon>Colocasia</taxon>
    </lineage>
</organism>
<sequence>LPPDPIADREADKPTAVGPLRTRPPATHSFRLSQGKQRCVGLDLEPALTFPQVCPVGFVRFPVGKVVSLGFSDVCFLVSTAPPAVGSAQPIKSFCYLDQDTAVISASPLNAVAVMGFCKVPSFSLFFSALLGLCTLRGCFCSGLEANQNANLIVDASPQSRKMIPDTLFGIFFEEINHAGAGGLWAELVNNRGFEAGGPNTPSNIDPWTVIGDESSIVVSTDRSSCFELNKVALKMEILCDNRGPNACPPDGVGVYNPGFWGMNIEEGKTYKVVLHVRSLGPVNLLVSLTSSDGLQNLASSNIIAAASNVSDWKRTELLLVSKATNRNSRLQLTSASKGVIWLDQVSVMPLDTYKGHGFRKDLSAMLADLKPRFLRFPGGSFVEGTWLSNAFQWKETVGPWDERPGHFNDIWKYWTDDGLGYFDFLQLAEDLGANPVFVFNSGTCLGISMNDEVDTSKISPFVKDLLDSIDFARGPATSTWGSVRAAMGHPEPFGLKNIALGNQDCGRKNYMGNYLKFYSAIKAFYPDIKVITNCDGSSGKLDHPADLYDFHVYTSASNMFSMAHQFDRTPRGGPKAFVSEYAVTGSDAGRGSLLAALAEAAFLIGLEINSDVVEMASNAPLFVNSNNWRFNPDAIVFDAWQSYGTPSYWMQQFFRESSGAILFPTKIQSTSSNSLIASAIKWRSSDGNVYLRIKIVNFLNDAVNLKISVSGLDNNINPMGSSNTTLTSGNPMDENSFNEPNKVVPQRMALPNAAAEMSVVLPGRSLTSYDLSLAPLVLSL</sequence>
<dbReference type="InterPro" id="IPR055235">
    <property type="entry name" value="ASD1_cat"/>
</dbReference>
<protein>
    <recommendedName>
        <fullName evidence="4">non-reducing end alpha-L-arabinofuranosidase</fullName>
        <ecNumber evidence="4">3.2.1.55</ecNumber>
    </recommendedName>
    <alternativeName>
        <fullName evidence="10">Beta-D-xylosidase</fullName>
    </alternativeName>
</protein>
<name>A0A843W3E1_COLES</name>
<dbReference type="InterPro" id="IPR010720">
    <property type="entry name" value="Alpha-L-AF_C"/>
</dbReference>
<evidence type="ECO:0000256" key="6">
    <source>
        <dbReference type="ARBA" id="ARBA00022530"/>
    </source>
</evidence>
<comment type="catalytic activity">
    <reaction evidence="1">
        <text>Hydrolysis of terminal non-reducing alpha-L-arabinofuranoside residues in alpha-L-arabinosides.</text>
        <dbReference type="EC" id="3.2.1.55"/>
    </reaction>
</comment>
<accession>A0A843W3E1</accession>
<evidence type="ECO:0000256" key="2">
    <source>
        <dbReference type="ARBA" id="ARBA00004498"/>
    </source>
</evidence>
<feature type="region of interest" description="Disordered" evidence="11">
    <location>
        <begin position="1"/>
        <end position="28"/>
    </location>
</feature>
<gene>
    <name evidence="13" type="ORF">Taro_032961</name>
</gene>
<evidence type="ECO:0000256" key="1">
    <source>
        <dbReference type="ARBA" id="ARBA00001462"/>
    </source>
</evidence>
<evidence type="ECO:0000256" key="11">
    <source>
        <dbReference type="SAM" id="MobiDB-lite"/>
    </source>
</evidence>
<dbReference type="Proteomes" id="UP000652761">
    <property type="component" value="Unassembled WGS sequence"/>
</dbReference>
<dbReference type="SMART" id="SM00813">
    <property type="entry name" value="Alpha-L-AF_C"/>
    <property type="match status" value="1"/>
</dbReference>
<comment type="caution">
    <text evidence="13">The sequence shown here is derived from an EMBL/GenBank/DDBJ whole genome shotgun (WGS) entry which is preliminary data.</text>
</comment>
<dbReference type="GO" id="GO:0046373">
    <property type="term" value="P:L-arabinose metabolic process"/>
    <property type="evidence" value="ECO:0007669"/>
    <property type="project" value="InterPro"/>
</dbReference>
<evidence type="ECO:0000313" key="14">
    <source>
        <dbReference type="Proteomes" id="UP000652761"/>
    </source>
</evidence>
<feature type="compositionally biased region" description="Basic and acidic residues" evidence="11">
    <location>
        <begin position="1"/>
        <end position="13"/>
    </location>
</feature>
<dbReference type="InterPro" id="IPR013780">
    <property type="entry name" value="Glyco_hydro_b"/>
</dbReference>
<feature type="non-terminal residue" evidence="13">
    <location>
        <position position="781"/>
    </location>
</feature>
<evidence type="ECO:0000259" key="12">
    <source>
        <dbReference type="SMART" id="SM00813"/>
    </source>
</evidence>
<evidence type="ECO:0000256" key="8">
    <source>
        <dbReference type="ARBA" id="ARBA00022801"/>
    </source>
</evidence>
<dbReference type="AlphaFoldDB" id="A0A843W3E1"/>
<comment type="similarity">
    <text evidence="3">Belongs to the glycosyl hydrolase 51 family.</text>
</comment>
<dbReference type="OrthoDB" id="406864at2759"/>
<evidence type="ECO:0000256" key="3">
    <source>
        <dbReference type="ARBA" id="ARBA00007186"/>
    </source>
</evidence>
<evidence type="ECO:0000256" key="9">
    <source>
        <dbReference type="ARBA" id="ARBA00023180"/>
    </source>
</evidence>
<dbReference type="Gene3D" id="2.60.40.1180">
    <property type="entry name" value="Golgi alpha-mannosidase II"/>
    <property type="match status" value="1"/>
</dbReference>
<keyword evidence="9" id="KW-0325">Glycoprotein</keyword>
<dbReference type="SUPFAM" id="SSF51445">
    <property type="entry name" value="(Trans)glycosidases"/>
    <property type="match status" value="1"/>
</dbReference>
<keyword evidence="5" id="KW-0964">Secreted</keyword>
<evidence type="ECO:0000313" key="13">
    <source>
        <dbReference type="EMBL" id="MQM00231.1"/>
    </source>
</evidence>
<dbReference type="FunFam" id="2.60.40.1180:FF:000011">
    <property type="entry name" value="Alpha-L-arabinofuranosidase 1"/>
    <property type="match status" value="1"/>
</dbReference>
<evidence type="ECO:0000256" key="7">
    <source>
        <dbReference type="ARBA" id="ARBA00022729"/>
    </source>
</evidence>
<proteinExistence type="inferred from homology"/>
<evidence type="ECO:0000256" key="5">
    <source>
        <dbReference type="ARBA" id="ARBA00022525"/>
    </source>
</evidence>
<dbReference type="GO" id="GO:0046556">
    <property type="term" value="F:alpha-L-arabinofuranosidase activity"/>
    <property type="evidence" value="ECO:0007669"/>
    <property type="project" value="UniProtKB-EC"/>
</dbReference>
<dbReference type="FunFam" id="3.20.20.80:FF:000025">
    <property type="entry name" value="Alpha-L-arabinofuranosidase 1"/>
    <property type="match status" value="1"/>
</dbReference>
<dbReference type="PANTHER" id="PTHR31776">
    <property type="entry name" value="ALPHA-L-ARABINOFURANOSIDASE 1"/>
    <property type="match status" value="1"/>
</dbReference>
<keyword evidence="6" id="KW-0272">Extracellular matrix</keyword>
<keyword evidence="7" id="KW-0732">Signal</keyword>
<dbReference type="EC" id="3.2.1.55" evidence="4"/>
<evidence type="ECO:0000256" key="4">
    <source>
        <dbReference type="ARBA" id="ARBA00012670"/>
    </source>
</evidence>
<dbReference type="PANTHER" id="PTHR31776:SF0">
    <property type="entry name" value="ALPHA-L-ARABINOFURANOSIDASE 1"/>
    <property type="match status" value="1"/>
</dbReference>
<dbReference type="InterPro" id="IPR051563">
    <property type="entry name" value="Glycosyl_Hydrolase_51"/>
</dbReference>
<comment type="subcellular location">
    <subcellularLocation>
        <location evidence="2">Secreted</location>
        <location evidence="2">Extracellular space</location>
        <location evidence="2">Extracellular matrix</location>
    </subcellularLocation>
</comment>
<keyword evidence="8" id="KW-0378">Hydrolase</keyword>
<dbReference type="Pfam" id="PF06964">
    <property type="entry name" value="Alpha-L-AF_C"/>
    <property type="match status" value="1"/>
</dbReference>
<dbReference type="InterPro" id="IPR017853">
    <property type="entry name" value="GH"/>
</dbReference>
<feature type="domain" description="Alpha-L-arabinofuranosidase C-terminal" evidence="12">
    <location>
        <begin position="580"/>
        <end position="766"/>
    </location>
</feature>
<reference evidence="13" key="1">
    <citation type="submission" date="2017-07" db="EMBL/GenBank/DDBJ databases">
        <title>Taro Niue Genome Assembly and Annotation.</title>
        <authorList>
            <person name="Atibalentja N."/>
            <person name="Keating K."/>
            <person name="Fields C.J."/>
        </authorList>
    </citation>
    <scope>NUCLEOTIDE SEQUENCE</scope>
    <source>
        <strain evidence="13">Niue_2</strain>
        <tissue evidence="13">Leaf</tissue>
    </source>
</reference>